<evidence type="ECO:0000313" key="2">
    <source>
        <dbReference type="EMBL" id="CAF0755237.1"/>
    </source>
</evidence>
<dbReference type="AlphaFoldDB" id="A0A8S2CN89"/>
<dbReference type="Proteomes" id="UP000677228">
    <property type="component" value="Unassembled WGS sequence"/>
</dbReference>
<dbReference type="EMBL" id="CAJNOK010000467">
    <property type="protein sequence ID" value="CAF0755237.1"/>
    <property type="molecule type" value="Genomic_DNA"/>
</dbReference>
<dbReference type="PANTHER" id="PTHR46601">
    <property type="entry name" value="ULP_PROTEASE DOMAIN-CONTAINING PROTEIN"/>
    <property type="match status" value="1"/>
</dbReference>
<name>A0A8S2CN89_9BILA</name>
<feature type="region of interest" description="Disordered" evidence="1">
    <location>
        <begin position="1"/>
        <end position="26"/>
    </location>
</feature>
<protein>
    <submittedName>
        <fullName evidence="2">Uncharacterized protein</fullName>
    </submittedName>
</protein>
<accession>A0A8S2CN89</accession>
<dbReference type="Proteomes" id="UP000682733">
    <property type="component" value="Unassembled WGS sequence"/>
</dbReference>
<dbReference type="EMBL" id="CAJOBA010000467">
    <property type="protein sequence ID" value="CAF3534422.1"/>
    <property type="molecule type" value="Genomic_DNA"/>
</dbReference>
<comment type="caution">
    <text evidence="2">The sequence shown here is derived from an EMBL/GenBank/DDBJ whole genome shotgun (WGS) entry which is preliminary data.</text>
</comment>
<dbReference type="PANTHER" id="PTHR46601:SF1">
    <property type="entry name" value="ADF-H DOMAIN-CONTAINING PROTEIN"/>
    <property type="match status" value="1"/>
</dbReference>
<proteinExistence type="predicted"/>
<evidence type="ECO:0000313" key="3">
    <source>
        <dbReference type="EMBL" id="CAF3534422.1"/>
    </source>
</evidence>
<gene>
    <name evidence="2" type="ORF">OVA965_LOCUS2245</name>
    <name evidence="3" type="ORF">TMI583_LOCUS2245</name>
</gene>
<sequence>MQSRESMAVSAEFEESEKNEEDENDVDAVVEEFQRKSSKDLLNNMLHLRNTEIVGIKASSLMIKPKRLSEELSNKRSTSTEELYKKFRDLTLYDQYTLLSDLLQFFAQSAYIDQIQILTLCPESWGRLKVAKFLDATDTQARNAIELRVTKGILARPEYCRGNQLIEVDTVNQVIDYYSLDSVSRASPNKRDTLLIRFGDAKDKIRVAVRFLTCTVGDAYEKFRQDYPGFEIRRSKFHSLRPKYVKKTSHLACVSRSCKKCDDILGSRVARTGDSWGTEQRNCHGDPFFRPP</sequence>
<evidence type="ECO:0000256" key="1">
    <source>
        <dbReference type="SAM" id="MobiDB-lite"/>
    </source>
</evidence>
<reference evidence="2" key="1">
    <citation type="submission" date="2021-02" db="EMBL/GenBank/DDBJ databases">
        <authorList>
            <person name="Nowell W R."/>
        </authorList>
    </citation>
    <scope>NUCLEOTIDE SEQUENCE</scope>
</reference>
<evidence type="ECO:0000313" key="4">
    <source>
        <dbReference type="Proteomes" id="UP000677228"/>
    </source>
</evidence>
<organism evidence="2 4">
    <name type="scientific">Didymodactylos carnosus</name>
    <dbReference type="NCBI Taxonomy" id="1234261"/>
    <lineage>
        <taxon>Eukaryota</taxon>
        <taxon>Metazoa</taxon>
        <taxon>Spiralia</taxon>
        <taxon>Gnathifera</taxon>
        <taxon>Rotifera</taxon>
        <taxon>Eurotatoria</taxon>
        <taxon>Bdelloidea</taxon>
        <taxon>Philodinida</taxon>
        <taxon>Philodinidae</taxon>
        <taxon>Didymodactylos</taxon>
    </lineage>
</organism>
<feature type="compositionally biased region" description="Acidic residues" evidence="1">
    <location>
        <begin position="12"/>
        <end position="26"/>
    </location>
</feature>